<organism evidence="2">
    <name type="scientific">viral metagenome</name>
    <dbReference type="NCBI Taxonomy" id="1070528"/>
    <lineage>
        <taxon>unclassified sequences</taxon>
        <taxon>metagenomes</taxon>
        <taxon>organismal metagenomes</taxon>
    </lineage>
</organism>
<dbReference type="AlphaFoldDB" id="A0A6H1ZQQ8"/>
<dbReference type="EMBL" id="MT144156">
    <property type="protein sequence ID" value="QJA49819.1"/>
    <property type="molecule type" value="Genomic_DNA"/>
</dbReference>
<gene>
    <name evidence="4" type="ORF">MM415A00525_0008</name>
    <name evidence="3" type="ORF">MM415B00946_0045</name>
    <name evidence="2" type="ORF">TM448A01495_0027</name>
    <name evidence="5" type="ORF">TM448B00765_0042</name>
</gene>
<feature type="coiled-coil region" evidence="1">
    <location>
        <begin position="13"/>
        <end position="65"/>
    </location>
</feature>
<evidence type="ECO:0000313" key="5">
    <source>
        <dbReference type="EMBL" id="QJH96570.1"/>
    </source>
</evidence>
<dbReference type="EMBL" id="MT144655">
    <property type="protein sequence ID" value="QJH96570.1"/>
    <property type="molecule type" value="Genomic_DNA"/>
</dbReference>
<protein>
    <submittedName>
        <fullName evidence="2">Uncharacterized protein</fullName>
    </submittedName>
</protein>
<sequence>MSNRTVAKLKGYTEKAQLENKELIKRAESLIATSDALIVAQAKKIKSQLKEIVALKTELKEQFEEGISIIHDQGAEILLQKDTITALKADINRFIMMYEISTDDVQLNSEEL</sequence>
<dbReference type="EMBL" id="MT142462">
    <property type="protein sequence ID" value="QJA81505.1"/>
    <property type="molecule type" value="Genomic_DNA"/>
</dbReference>
<dbReference type="EMBL" id="MT141441">
    <property type="protein sequence ID" value="QJA61452.1"/>
    <property type="molecule type" value="Genomic_DNA"/>
</dbReference>
<reference evidence="2" key="1">
    <citation type="submission" date="2020-03" db="EMBL/GenBank/DDBJ databases">
        <title>The deep terrestrial virosphere.</title>
        <authorList>
            <person name="Holmfeldt K."/>
            <person name="Nilsson E."/>
            <person name="Simone D."/>
            <person name="Lopez-Fernandez M."/>
            <person name="Wu X."/>
            <person name="de Brujin I."/>
            <person name="Lundin D."/>
            <person name="Andersson A."/>
            <person name="Bertilsson S."/>
            <person name="Dopson M."/>
        </authorList>
    </citation>
    <scope>NUCLEOTIDE SEQUENCE</scope>
    <source>
        <strain evidence="4">MM415A00525</strain>
        <strain evidence="3">MM415B00946</strain>
        <strain evidence="2">TM448A01495</strain>
        <strain evidence="5">TM448B00765</strain>
    </source>
</reference>
<keyword evidence="1" id="KW-0175">Coiled coil</keyword>
<evidence type="ECO:0000256" key="1">
    <source>
        <dbReference type="SAM" id="Coils"/>
    </source>
</evidence>
<evidence type="ECO:0000313" key="3">
    <source>
        <dbReference type="EMBL" id="QJA61452.1"/>
    </source>
</evidence>
<evidence type="ECO:0000313" key="2">
    <source>
        <dbReference type="EMBL" id="QJA49819.1"/>
    </source>
</evidence>
<evidence type="ECO:0000313" key="4">
    <source>
        <dbReference type="EMBL" id="QJA81505.1"/>
    </source>
</evidence>
<proteinExistence type="predicted"/>
<name>A0A6H1ZQQ8_9ZZZZ</name>
<accession>A0A6H1ZQQ8</accession>